<accession>A0AAV2CSK8</accession>
<evidence type="ECO:0000256" key="5">
    <source>
        <dbReference type="ARBA" id="ARBA00022729"/>
    </source>
</evidence>
<dbReference type="PANTHER" id="PTHR31232">
    <property type="match status" value="1"/>
</dbReference>
<evidence type="ECO:0000256" key="2">
    <source>
        <dbReference type="ARBA" id="ARBA00005581"/>
    </source>
</evidence>
<evidence type="ECO:0000256" key="1">
    <source>
        <dbReference type="ARBA" id="ARBA00004613"/>
    </source>
</evidence>
<keyword evidence="4 6" id="KW-0964">Secreted</keyword>
<evidence type="ECO:0000256" key="4">
    <source>
        <dbReference type="ARBA" id="ARBA00022525"/>
    </source>
</evidence>
<name>A0AAV2CSK8_9ROSI</name>
<dbReference type="Pfam" id="PF05938">
    <property type="entry name" value="Self-incomp_S1"/>
    <property type="match status" value="1"/>
</dbReference>
<organism evidence="7 8">
    <name type="scientific">Linum trigynum</name>
    <dbReference type="NCBI Taxonomy" id="586398"/>
    <lineage>
        <taxon>Eukaryota</taxon>
        <taxon>Viridiplantae</taxon>
        <taxon>Streptophyta</taxon>
        <taxon>Embryophyta</taxon>
        <taxon>Tracheophyta</taxon>
        <taxon>Spermatophyta</taxon>
        <taxon>Magnoliopsida</taxon>
        <taxon>eudicotyledons</taxon>
        <taxon>Gunneridae</taxon>
        <taxon>Pentapetalae</taxon>
        <taxon>rosids</taxon>
        <taxon>fabids</taxon>
        <taxon>Malpighiales</taxon>
        <taxon>Linaceae</taxon>
        <taxon>Linum</taxon>
    </lineage>
</organism>
<evidence type="ECO:0000313" key="8">
    <source>
        <dbReference type="Proteomes" id="UP001497516"/>
    </source>
</evidence>
<keyword evidence="8" id="KW-1185">Reference proteome</keyword>
<dbReference type="GO" id="GO:0060320">
    <property type="term" value="P:rejection of self pollen"/>
    <property type="evidence" value="ECO:0007669"/>
    <property type="project" value="UniProtKB-KW"/>
</dbReference>
<feature type="signal peptide" evidence="6">
    <location>
        <begin position="1"/>
        <end position="21"/>
    </location>
</feature>
<evidence type="ECO:0000313" key="7">
    <source>
        <dbReference type="EMBL" id="CAL1358793.1"/>
    </source>
</evidence>
<dbReference type="PANTHER" id="PTHR31232:SF18">
    <property type="entry name" value="S-PROTEIN HOMOLOG"/>
    <property type="match status" value="1"/>
</dbReference>
<dbReference type="Proteomes" id="UP001497516">
    <property type="component" value="Chromosome 10"/>
</dbReference>
<dbReference type="GO" id="GO:0005576">
    <property type="term" value="C:extracellular region"/>
    <property type="evidence" value="ECO:0007669"/>
    <property type="project" value="UniProtKB-SubCell"/>
</dbReference>
<dbReference type="AlphaFoldDB" id="A0AAV2CSK8"/>
<dbReference type="EMBL" id="OZ034814">
    <property type="protein sequence ID" value="CAL1358793.1"/>
    <property type="molecule type" value="Genomic_DNA"/>
</dbReference>
<comment type="similarity">
    <text evidence="2 6">Belongs to the plant self-incompatibility (S1) protein family.</text>
</comment>
<comment type="subcellular location">
    <subcellularLocation>
        <location evidence="1 6">Secreted</location>
    </subcellularLocation>
</comment>
<reference evidence="7 8" key="1">
    <citation type="submission" date="2024-04" db="EMBL/GenBank/DDBJ databases">
        <authorList>
            <person name="Fracassetti M."/>
        </authorList>
    </citation>
    <scope>NUCLEOTIDE SEQUENCE [LARGE SCALE GENOMIC DNA]</scope>
</reference>
<dbReference type="InterPro" id="IPR010264">
    <property type="entry name" value="Self-incomp_S1"/>
</dbReference>
<proteinExistence type="inferred from homology"/>
<keyword evidence="3 6" id="KW-0713">Self-incompatibility</keyword>
<evidence type="ECO:0000256" key="6">
    <source>
        <dbReference type="RuleBase" id="RU367044"/>
    </source>
</evidence>
<keyword evidence="5 6" id="KW-0732">Signal</keyword>
<evidence type="ECO:0000256" key="3">
    <source>
        <dbReference type="ARBA" id="ARBA00022471"/>
    </source>
</evidence>
<gene>
    <name evidence="7" type="ORF">LTRI10_LOCUS6319</name>
</gene>
<sequence>MFISQPGAGVVLTIMVIITMARPTIQEKIHVTNRLSNEILIAHCHSKDDDLGAHAIPIGEQISWEFGVTVGTYFWCDLAIKGKRLTFDSYDWFDTSKYSQNWDVRDEGVYGIRVSDGVTFFMAAWNQI</sequence>
<protein>
    <recommendedName>
        <fullName evidence="6">S-protein homolog</fullName>
    </recommendedName>
</protein>
<feature type="chain" id="PRO_5043113656" description="S-protein homolog" evidence="6">
    <location>
        <begin position="22"/>
        <end position="128"/>
    </location>
</feature>